<dbReference type="PANTHER" id="PTHR20923:SF1">
    <property type="entry name" value="G PATCH DOMAIN AND ANKYRIN REPEAT-CONTAINING PROTEIN 1"/>
    <property type="match status" value="1"/>
</dbReference>
<evidence type="ECO:0000313" key="3">
    <source>
        <dbReference type="EMBL" id="JAN98919.1"/>
    </source>
</evidence>
<gene>
    <name evidence="3" type="primary">GPANK1</name>
</gene>
<accession>A0A0P6J3X1</accession>
<dbReference type="GO" id="GO:0003676">
    <property type="term" value="F:nucleic acid binding"/>
    <property type="evidence" value="ECO:0007669"/>
    <property type="project" value="InterPro"/>
</dbReference>
<dbReference type="AlphaFoldDB" id="A0A0P6J3X1"/>
<organism evidence="3">
    <name type="scientific">Heterocephalus glaber</name>
    <name type="common">Naked mole rat</name>
    <dbReference type="NCBI Taxonomy" id="10181"/>
    <lineage>
        <taxon>Eukaryota</taxon>
        <taxon>Metazoa</taxon>
        <taxon>Chordata</taxon>
        <taxon>Craniata</taxon>
        <taxon>Vertebrata</taxon>
        <taxon>Euteleostomi</taxon>
        <taxon>Mammalia</taxon>
        <taxon>Eutheria</taxon>
        <taxon>Euarchontoglires</taxon>
        <taxon>Glires</taxon>
        <taxon>Rodentia</taxon>
        <taxon>Hystricomorpha</taxon>
        <taxon>Bathyergidae</taxon>
        <taxon>Heterocephalus</taxon>
    </lineage>
</organism>
<feature type="domain" description="G-patch" evidence="2">
    <location>
        <begin position="308"/>
        <end position="354"/>
    </location>
</feature>
<dbReference type="PANTHER" id="PTHR20923">
    <property type="entry name" value="BAT4 PROTEIN-RELATED"/>
    <property type="match status" value="1"/>
</dbReference>
<dbReference type="PROSITE" id="PS50174">
    <property type="entry name" value="G_PATCH"/>
    <property type="match status" value="1"/>
</dbReference>
<evidence type="ECO:0000259" key="2">
    <source>
        <dbReference type="PROSITE" id="PS50174"/>
    </source>
</evidence>
<feature type="region of interest" description="Disordered" evidence="1">
    <location>
        <begin position="110"/>
        <end position="153"/>
    </location>
</feature>
<dbReference type="SMART" id="SM00443">
    <property type="entry name" value="G_patch"/>
    <property type="match status" value="1"/>
</dbReference>
<dbReference type="InterPro" id="IPR000467">
    <property type="entry name" value="G_patch_dom"/>
</dbReference>
<dbReference type="Gene3D" id="1.25.40.20">
    <property type="entry name" value="Ankyrin repeat-containing domain"/>
    <property type="match status" value="1"/>
</dbReference>
<dbReference type="Pfam" id="PF13637">
    <property type="entry name" value="Ank_4"/>
    <property type="match status" value="1"/>
</dbReference>
<reference evidence="3" key="1">
    <citation type="submission" date="2015-10" db="EMBL/GenBank/DDBJ databases">
        <title>FRAMA: From RNA-seq data to annotated mRNA assemblies.</title>
        <authorList>
            <person name="Bens M."/>
            <person name="Sahm A."/>
            <person name="Jahn N."/>
            <person name="Morhart M."/>
            <person name="Holtze S."/>
            <person name="Hildebrandt T.B."/>
            <person name="Platzer M."/>
            <person name="Szafranski K."/>
        </authorList>
    </citation>
    <scope>NUCLEOTIDE SEQUENCE</scope>
    <source>
        <tissue evidence="3">Kidney</tissue>
    </source>
</reference>
<dbReference type="Pfam" id="PF01585">
    <property type="entry name" value="G-patch"/>
    <property type="match status" value="1"/>
</dbReference>
<dbReference type="InterPro" id="IPR036770">
    <property type="entry name" value="Ankyrin_rpt-contain_sf"/>
</dbReference>
<dbReference type="InterPro" id="IPR002110">
    <property type="entry name" value="Ankyrin_rpt"/>
</dbReference>
<dbReference type="InterPro" id="IPR039146">
    <property type="entry name" value="GPANK1"/>
</dbReference>
<dbReference type="SUPFAM" id="SSF48403">
    <property type="entry name" value="Ankyrin repeat"/>
    <property type="match status" value="1"/>
</dbReference>
<evidence type="ECO:0000256" key="1">
    <source>
        <dbReference type="SAM" id="MobiDB-lite"/>
    </source>
</evidence>
<dbReference type="EMBL" id="GEBF01004713">
    <property type="protein sequence ID" value="JAN98919.1"/>
    <property type="molecule type" value="Transcribed_RNA"/>
</dbReference>
<protein>
    <submittedName>
        <fullName evidence="3">G patch domain and ankyrin repeat-containing protein 1</fullName>
    </submittedName>
</protein>
<sequence>MGQFGGRSIFYSKANFPHSRRPLEVALVTIDTMVGVAEGCLSHPYVVFIFSIPPKAMSRPMLITFTPATNPSDLWKDGQQQPQPEEPEPTLDGAAARAFYEALIADESIASKPQRAQPEAAREGKRKKRRAMREATAQAGVSGRHGQRRSHVDEDKMTQWILKAAQEGNVAELRRLLEPREAGGAGGNINARDAFWWTPLMCAARAGQGAAVRYLLGRGAAWVGVCELGGRDAAQLAEEAGFPEVARMVRESHGETRHPENRLPSPNPQYCKTCDICFEDSNHYTSTAHLLSLARGPQLPNHPLGVPTSSPGFRLLLKGGWEPGMGLGPRGEGRANPVPTVLKRDQEGLGYRPAPQPRVTHFPARDLRAVSGKERALRVVTLSRRENRRQEEKDSAWERDLRTYMNLEF</sequence>
<name>A0A0P6J3X1_HETGA</name>
<proteinExistence type="predicted"/>
<feature type="region of interest" description="Disordered" evidence="1">
    <location>
        <begin position="68"/>
        <end position="90"/>
    </location>
</feature>